<keyword evidence="11" id="KW-1185">Reference proteome</keyword>
<comment type="caution">
    <text evidence="10">The sequence shown here is derived from an EMBL/GenBank/DDBJ whole genome shotgun (WGS) entry which is preliminary data.</text>
</comment>
<dbReference type="RefSeq" id="WP_209879933.1">
    <property type="nucleotide sequence ID" value="NZ_JAGGLV010000044.1"/>
</dbReference>
<dbReference type="InterPro" id="IPR006638">
    <property type="entry name" value="Elp3/MiaA/NifB-like_rSAM"/>
</dbReference>
<dbReference type="InterPro" id="IPR058240">
    <property type="entry name" value="rSAM_sf"/>
</dbReference>
<keyword evidence="5" id="KW-0479">Metal-binding</keyword>
<evidence type="ECO:0000256" key="5">
    <source>
        <dbReference type="ARBA" id="ARBA00022723"/>
    </source>
</evidence>
<dbReference type="InterPro" id="IPR051198">
    <property type="entry name" value="BchE-like"/>
</dbReference>
<evidence type="ECO:0000259" key="8">
    <source>
        <dbReference type="PROSITE" id="PS51332"/>
    </source>
</evidence>
<dbReference type="PROSITE" id="PS51918">
    <property type="entry name" value="RADICAL_SAM"/>
    <property type="match status" value="1"/>
</dbReference>
<evidence type="ECO:0000313" key="11">
    <source>
        <dbReference type="Proteomes" id="UP000773462"/>
    </source>
</evidence>
<keyword evidence="6" id="KW-0408">Iron</keyword>
<dbReference type="EMBL" id="JAGGLV010000044">
    <property type="protein sequence ID" value="MBP2116382.1"/>
    <property type="molecule type" value="Genomic_DNA"/>
</dbReference>
<dbReference type="SFLD" id="SFLDS00029">
    <property type="entry name" value="Radical_SAM"/>
    <property type="match status" value="1"/>
</dbReference>
<dbReference type="SFLD" id="SFLDG01082">
    <property type="entry name" value="B12-binding_domain_containing"/>
    <property type="match status" value="1"/>
</dbReference>
<gene>
    <name evidence="10" type="ORF">J2Z70_006612</name>
</gene>
<dbReference type="SFLD" id="SFLDG01123">
    <property type="entry name" value="methyltransferase_(Class_B)"/>
    <property type="match status" value="1"/>
</dbReference>
<reference evidence="10 11" key="1">
    <citation type="submission" date="2021-03" db="EMBL/GenBank/DDBJ databases">
        <title>Genomic Encyclopedia of Type Strains, Phase IV (KMG-IV): sequencing the most valuable type-strain genomes for metagenomic binning, comparative biology and taxonomic classification.</title>
        <authorList>
            <person name="Goeker M."/>
        </authorList>
    </citation>
    <scope>NUCLEOTIDE SEQUENCE [LARGE SCALE GENOMIC DNA]</scope>
    <source>
        <strain evidence="10 11">DSM 101953</strain>
    </source>
</reference>
<keyword evidence="3" id="KW-0808">Transferase</keyword>
<sequence length="651" mass="73413">MIQLICPPYNAAVDTVDPPLNLLVLGAALLEAGYGVCLTDLALLYSGTSHFDTAALAGIARLIIGKPSRVLGFTAMCGNYSIALRIAEECKRLDPDRIIILGGPHASFVAAETLTHFPAIDYIVAGEGELTLPELIAVLESGHPLSEVEGICFREEGTIRTNPPRPILRNLDDTPFPAFHLIEDIEAYFTTPESRFFPVEAGRGCPFNCSFCSTSTFFSRKYRTKSPARIIAEMRYVRDRWGITHFSLTHDNFTVNQKFVRQFCRELLDCSEPFTWSCSSRTDHVNIELFEVMMQAGCNGVFFGIESGSQPIQQVIGKKLDLNQAYELLRELHRLGLSCTASFITGFPEETTEDLNQTLDMIVRLLSIGIADVQLHQLSLFPGTQLFDAAKGSLVLDEQFWSTNDMNSDFQLSGIEKNWIASYPQIFSNYYSLRSVDTHTLHRIRKLYYPLARSFFRTLYYLNHLAAVPYTRTIDYVSARLDMHEATPPEAELALILDELVQGLVPETGRVLKDFLSYERAVMELMQQDTAPQDTTAMKPVKVMQPYYSIPALKLHSPLPAELELAEGHEDWILLVLESAPALEGRRRYVRVMSMDPLSIAIIQQMEDGSDFRTVVHNLALENPFAASEQDRQEWISRVYDHFHTHELLTS</sequence>
<dbReference type="Pfam" id="PF02310">
    <property type="entry name" value="B12-binding"/>
    <property type="match status" value="1"/>
</dbReference>
<dbReference type="Gene3D" id="3.40.50.280">
    <property type="entry name" value="Cobalamin-binding domain"/>
    <property type="match status" value="1"/>
</dbReference>
<dbReference type="PANTHER" id="PTHR43409">
    <property type="entry name" value="ANAEROBIC MAGNESIUM-PROTOPORPHYRIN IX MONOMETHYL ESTER CYCLASE-RELATED"/>
    <property type="match status" value="1"/>
</dbReference>
<dbReference type="Proteomes" id="UP000773462">
    <property type="component" value="Unassembled WGS sequence"/>
</dbReference>
<keyword evidence="7" id="KW-0411">Iron-sulfur</keyword>
<dbReference type="InterPro" id="IPR007197">
    <property type="entry name" value="rSAM"/>
</dbReference>
<dbReference type="SMART" id="SM00729">
    <property type="entry name" value="Elp3"/>
    <property type="match status" value="1"/>
</dbReference>
<comment type="cofactor">
    <cofactor evidence="1">
        <name>[4Fe-4S] cluster</name>
        <dbReference type="ChEBI" id="CHEBI:49883"/>
    </cofactor>
</comment>
<dbReference type="PROSITE" id="PS51332">
    <property type="entry name" value="B12_BINDING"/>
    <property type="match status" value="1"/>
</dbReference>
<evidence type="ECO:0000256" key="1">
    <source>
        <dbReference type="ARBA" id="ARBA00001966"/>
    </source>
</evidence>
<evidence type="ECO:0000313" key="10">
    <source>
        <dbReference type="EMBL" id="MBP2116382.1"/>
    </source>
</evidence>
<dbReference type="Gene3D" id="3.80.30.20">
    <property type="entry name" value="tm_1862 like domain"/>
    <property type="match status" value="1"/>
</dbReference>
<accession>A0ABS4P467</accession>
<keyword evidence="2" id="KW-0489">Methyltransferase</keyword>
<dbReference type="InterPro" id="IPR023404">
    <property type="entry name" value="rSAM_horseshoe"/>
</dbReference>
<dbReference type="PANTHER" id="PTHR43409:SF7">
    <property type="entry name" value="BLL1977 PROTEIN"/>
    <property type="match status" value="1"/>
</dbReference>
<dbReference type="InterPro" id="IPR006158">
    <property type="entry name" value="Cobalamin-bd"/>
</dbReference>
<evidence type="ECO:0000259" key="9">
    <source>
        <dbReference type="PROSITE" id="PS51918"/>
    </source>
</evidence>
<organism evidence="10 11">
    <name type="scientific">Paenibacillus silagei</name>
    <dbReference type="NCBI Taxonomy" id="1670801"/>
    <lineage>
        <taxon>Bacteria</taxon>
        <taxon>Bacillati</taxon>
        <taxon>Bacillota</taxon>
        <taxon>Bacilli</taxon>
        <taxon>Bacillales</taxon>
        <taxon>Paenibacillaceae</taxon>
        <taxon>Paenibacillus</taxon>
    </lineage>
</organism>
<dbReference type="InterPro" id="IPR034466">
    <property type="entry name" value="Methyltransferase_Class_B"/>
</dbReference>
<evidence type="ECO:0000256" key="7">
    <source>
        <dbReference type="ARBA" id="ARBA00023014"/>
    </source>
</evidence>
<keyword evidence="4" id="KW-0949">S-adenosyl-L-methionine</keyword>
<evidence type="ECO:0000256" key="6">
    <source>
        <dbReference type="ARBA" id="ARBA00023004"/>
    </source>
</evidence>
<dbReference type="Pfam" id="PF04055">
    <property type="entry name" value="Radical_SAM"/>
    <property type="match status" value="1"/>
</dbReference>
<dbReference type="CDD" id="cd01335">
    <property type="entry name" value="Radical_SAM"/>
    <property type="match status" value="1"/>
</dbReference>
<name>A0ABS4P467_9BACL</name>
<proteinExistence type="predicted"/>
<feature type="domain" description="B12-binding" evidence="8">
    <location>
        <begin position="1"/>
        <end position="146"/>
    </location>
</feature>
<evidence type="ECO:0000256" key="2">
    <source>
        <dbReference type="ARBA" id="ARBA00022603"/>
    </source>
</evidence>
<evidence type="ECO:0000256" key="3">
    <source>
        <dbReference type="ARBA" id="ARBA00022679"/>
    </source>
</evidence>
<dbReference type="CDD" id="cd02068">
    <property type="entry name" value="radical_SAM_B12_BD"/>
    <property type="match status" value="1"/>
</dbReference>
<protein>
    <submittedName>
        <fullName evidence="10">Radical SAM superfamily enzyme YgiQ (UPF0313 family)</fullName>
    </submittedName>
</protein>
<evidence type="ECO:0000256" key="4">
    <source>
        <dbReference type="ARBA" id="ARBA00022691"/>
    </source>
</evidence>
<feature type="domain" description="Radical SAM core" evidence="9">
    <location>
        <begin position="189"/>
        <end position="421"/>
    </location>
</feature>
<dbReference type="SUPFAM" id="SSF102114">
    <property type="entry name" value="Radical SAM enzymes"/>
    <property type="match status" value="1"/>
</dbReference>